<dbReference type="PATRIC" id="fig|81857.3.peg.315"/>
<feature type="signal peptide" evidence="1">
    <location>
        <begin position="1"/>
        <end position="15"/>
    </location>
</feature>
<evidence type="ECO:0000313" key="5">
    <source>
        <dbReference type="Proteomes" id="UP000051751"/>
    </source>
</evidence>
<evidence type="ECO:0000313" key="3">
    <source>
        <dbReference type="EMBL" id="KRN34045.1"/>
    </source>
</evidence>
<keyword evidence="4" id="KW-1185">Reference proteome</keyword>
<accession>A0A0R2FLF3</accession>
<dbReference type="Proteomes" id="UP000051645">
    <property type="component" value="Unassembled WGS sequence"/>
</dbReference>
<proteinExistence type="predicted"/>
<gene>
    <name evidence="2" type="ORF">IV38_GL000310</name>
    <name evidence="3" type="ORF">IV40_GL000358</name>
</gene>
<comment type="caution">
    <text evidence="2">The sequence shown here is derived from an EMBL/GenBank/DDBJ whole genome shotgun (WGS) entry which is preliminary data.</text>
</comment>
<sequence>MMKKWLAGIAGLAMAALLSGCGSIKLTTTKTNYQPSGMVAVVKGETNKNAKVTYTVDGGQQKKAAVKSSGYAVEIAPTTKKQTVKITAKNGGQTTSKTVYVAAAKSLGSYAKIAKNYNQIVTATALPAATQKQLQEQQAQSSSTSKAAAAAQAAQMTAAQKQAMAQQQQALAAQMKAAKQKTADQQLPTNPKNGVSKLLDQKDDKIYGNVENNQLIGATLFIPMKSFKSKTGQKNFGTTFALLAQAFGAKPKEVMKQFSKATKNQKSTQTTMKTIKSNGVKFDTGVATNGIYIYITK</sequence>
<reference evidence="4 5" key="1">
    <citation type="journal article" date="2015" name="Genome Announc.">
        <title>Expanding the biotechnology potential of lactobacilli through comparative genomics of 213 strains and associated genera.</title>
        <authorList>
            <person name="Sun Z."/>
            <person name="Harris H.M."/>
            <person name="McCann A."/>
            <person name="Guo C."/>
            <person name="Argimon S."/>
            <person name="Zhang W."/>
            <person name="Yang X."/>
            <person name="Jeffery I.B."/>
            <person name="Cooney J.C."/>
            <person name="Kagawa T.F."/>
            <person name="Liu W."/>
            <person name="Song Y."/>
            <person name="Salvetti E."/>
            <person name="Wrobel A."/>
            <person name="Rasinkangas P."/>
            <person name="Parkhill J."/>
            <person name="Rea M.C."/>
            <person name="O'Sullivan O."/>
            <person name="Ritari J."/>
            <person name="Douillard F.P."/>
            <person name="Paul Ross R."/>
            <person name="Yang R."/>
            <person name="Briner A.E."/>
            <person name="Felis G.E."/>
            <person name="de Vos W.M."/>
            <person name="Barrangou R."/>
            <person name="Klaenhammer T.R."/>
            <person name="Caufield P.W."/>
            <person name="Cui Y."/>
            <person name="Zhang H."/>
            <person name="O'Toole P.W."/>
        </authorList>
    </citation>
    <scope>NUCLEOTIDE SEQUENCE [LARGE SCALE GENOMIC DNA]</scope>
    <source>
        <strain evidence="2 5">ATCC BAA-66</strain>
        <strain evidence="3 4">DSM 13344</strain>
    </source>
</reference>
<feature type="chain" id="PRO_5044546151" description="Lipoprotein" evidence="1">
    <location>
        <begin position="16"/>
        <end position="297"/>
    </location>
</feature>
<evidence type="ECO:0008006" key="6">
    <source>
        <dbReference type="Google" id="ProtNLM"/>
    </source>
</evidence>
<dbReference type="AlphaFoldDB" id="A0A0R2FLF3"/>
<dbReference type="PROSITE" id="PS51257">
    <property type="entry name" value="PROKAR_LIPOPROTEIN"/>
    <property type="match status" value="1"/>
</dbReference>
<protein>
    <recommendedName>
        <fullName evidence="6">Lipoprotein</fullName>
    </recommendedName>
</protein>
<evidence type="ECO:0000313" key="4">
    <source>
        <dbReference type="Proteomes" id="UP000051645"/>
    </source>
</evidence>
<dbReference type="Proteomes" id="UP000051751">
    <property type="component" value="Unassembled WGS sequence"/>
</dbReference>
<evidence type="ECO:0000256" key="1">
    <source>
        <dbReference type="SAM" id="SignalP"/>
    </source>
</evidence>
<dbReference type="EMBL" id="JQAZ01000001">
    <property type="protein sequence ID" value="KRN34045.1"/>
    <property type="molecule type" value="Genomic_DNA"/>
</dbReference>
<dbReference type="EMBL" id="JQAT01000001">
    <property type="protein sequence ID" value="KRN29426.1"/>
    <property type="molecule type" value="Genomic_DNA"/>
</dbReference>
<organism evidence="2 5">
    <name type="scientific">Lactobacillus selangorensis</name>
    <dbReference type="NCBI Taxonomy" id="81857"/>
    <lineage>
        <taxon>Bacteria</taxon>
        <taxon>Bacillati</taxon>
        <taxon>Bacillota</taxon>
        <taxon>Bacilli</taxon>
        <taxon>Lactobacillales</taxon>
        <taxon>Lactobacillaceae</taxon>
        <taxon>Lactobacillus</taxon>
    </lineage>
</organism>
<keyword evidence="1" id="KW-0732">Signal</keyword>
<evidence type="ECO:0000313" key="2">
    <source>
        <dbReference type="EMBL" id="KRN29426.1"/>
    </source>
</evidence>
<dbReference type="STRING" id="81857.IV38_GL000310"/>
<name>A0A0R2FLF3_9LACO</name>